<organism evidence="1 2">
    <name type="scientific">Pseudonocardia halophobica</name>
    <dbReference type="NCBI Taxonomy" id="29401"/>
    <lineage>
        <taxon>Bacteria</taxon>
        <taxon>Bacillati</taxon>
        <taxon>Actinomycetota</taxon>
        <taxon>Actinomycetes</taxon>
        <taxon>Pseudonocardiales</taxon>
        <taxon>Pseudonocardiaceae</taxon>
        <taxon>Pseudonocardia</taxon>
    </lineage>
</organism>
<reference evidence="1" key="1">
    <citation type="journal article" date="2014" name="Int. J. Syst. Evol. Microbiol.">
        <title>Complete genome sequence of Corynebacterium casei LMG S-19264T (=DSM 44701T), isolated from a smear-ripened cheese.</title>
        <authorList>
            <consortium name="US DOE Joint Genome Institute (JGI-PGF)"/>
            <person name="Walter F."/>
            <person name="Albersmeier A."/>
            <person name="Kalinowski J."/>
            <person name="Ruckert C."/>
        </authorList>
    </citation>
    <scope>NUCLEOTIDE SEQUENCE</scope>
    <source>
        <strain evidence="1">VKM Ac-1069</strain>
    </source>
</reference>
<dbReference type="RefSeq" id="WP_037041039.1">
    <property type="nucleotide sequence ID" value="NZ_BAAAUZ010000002.1"/>
</dbReference>
<gene>
    <name evidence="1" type="ORF">GCM10017577_17270</name>
</gene>
<proteinExistence type="predicted"/>
<reference evidence="1" key="2">
    <citation type="submission" date="2023-01" db="EMBL/GenBank/DDBJ databases">
        <authorList>
            <person name="Sun Q."/>
            <person name="Evtushenko L."/>
        </authorList>
    </citation>
    <scope>NUCLEOTIDE SEQUENCE</scope>
    <source>
        <strain evidence="1">VKM Ac-1069</strain>
    </source>
</reference>
<keyword evidence="2" id="KW-1185">Reference proteome</keyword>
<evidence type="ECO:0000313" key="2">
    <source>
        <dbReference type="Proteomes" id="UP001143463"/>
    </source>
</evidence>
<accession>A0A9W6NVN4</accession>
<sequence>MPTSPRTIIIRRYPSRSALRHAERLLSESGAAREACVVSAAGFVRWRLGMTLVHHGLPWTDDQRRELRLAAAGGSLGVDTGPAALREQATERMPEDLVRRTREAVGSLPRGAAVLLLVVDGPMASPPGCLRDDGGRTVSTFAETEAPTLPPFSDAPVRSGVGHRRPWGPFVPLSST</sequence>
<dbReference type="AlphaFoldDB" id="A0A9W6NVN4"/>
<dbReference type="Proteomes" id="UP001143463">
    <property type="component" value="Unassembled WGS sequence"/>
</dbReference>
<protein>
    <submittedName>
        <fullName evidence="1">Uncharacterized protein</fullName>
    </submittedName>
</protein>
<dbReference type="EMBL" id="BSFQ01000005">
    <property type="protein sequence ID" value="GLL10587.1"/>
    <property type="molecule type" value="Genomic_DNA"/>
</dbReference>
<evidence type="ECO:0000313" key="1">
    <source>
        <dbReference type="EMBL" id="GLL10587.1"/>
    </source>
</evidence>
<comment type="caution">
    <text evidence="1">The sequence shown here is derived from an EMBL/GenBank/DDBJ whole genome shotgun (WGS) entry which is preliminary data.</text>
</comment>
<name>A0A9W6NVN4_9PSEU</name>